<dbReference type="Gene3D" id="3.30.479.10">
    <property type="entry name" value="6-pyruvoyl tetrahydropterin synthase/QueD"/>
    <property type="match status" value="1"/>
</dbReference>
<dbReference type="UniPathway" id="UPA00391"/>
<dbReference type="GO" id="GO:0008616">
    <property type="term" value="P:tRNA queuosine(34) biosynthetic process"/>
    <property type="evidence" value="ECO:0007669"/>
    <property type="project" value="UniProtKB-KW"/>
</dbReference>
<keyword evidence="8" id="KW-0671">Queuosine biosynthesis</keyword>
<organism evidence="11 12">
    <name type="scientific">Candidatus Kurthia intestinigallinarum</name>
    <dbReference type="NCBI Taxonomy" id="1562256"/>
    <lineage>
        <taxon>Bacteria</taxon>
        <taxon>Bacillati</taxon>
        <taxon>Bacillota</taxon>
        <taxon>Bacilli</taxon>
        <taxon>Bacillales</taxon>
        <taxon>Caryophanaceae</taxon>
        <taxon>Kurthia</taxon>
    </lineage>
</organism>
<dbReference type="PANTHER" id="PTHR12589:SF7">
    <property type="entry name" value="6-PYRUVOYL TETRAHYDROBIOPTERIN SYNTHASE"/>
    <property type="match status" value="1"/>
</dbReference>
<feature type="active site" description="Proton acceptor" evidence="9">
    <location>
        <position position="37"/>
    </location>
</feature>
<evidence type="ECO:0000256" key="9">
    <source>
        <dbReference type="PIRSR" id="PIRSR006113-1"/>
    </source>
</evidence>
<dbReference type="Proteomes" id="UP000288623">
    <property type="component" value="Unassembled WGS sequence"/>
</dbReference>
<evidence type="ECO:0000256" key="10">
    <source>
        <dbReference type="PIRSR" id="PIRSR006113-2"/>
    </source>
</evidence>
<feature type="active site" description="Charge relay system" evidence="9">
    <location>
        <position position="78"/>
    </location>
</feature>
<dbReference type="SUPFAM" id="SSF55620">
    <property type="entry name" value="Tetrahydrobiopterin biosynthesis enzymes-like"/>
    <property type="match status" value="1"/>
</dbReference>
<dbReference type="NCBIfam" id="TIGR03367">
    <property type="entry name" value="queuosine_QueD"/>
    <property type="match status" value="1"/>
</dbReference>
<dbReference type="Pfam" id="PF01242">
    <property type="entry name" value="PTPS"/>
    <property type="match status" value="1"/>
</dbReference>
<comment type="pathway">
    <text evidence="1 8">Purine metabolism; 7-cyano-7-deazaguanine biosynthesis.</text>
</comment>
<feature type="binding site" evidence="10">
    <location>
        <position position="43"/>
    </location>
    <ligand>
        <name>Zn(2+)</name>
        <dbReference type="ChEBI" id="CHEBI:29105"/>
    </ligand>
</feature>
<protein>
    <recommendedName>
        <fullName evidence="3 8">6-carboxy-5,6,7,8-tetrahydropterin synthase</fullName>
        <ecNumber evidence="8">4.-.-.-</ecNumber>
    </recommendedName>
</protein>
<keyword evidence="6 8" id="KW-0456">Lyase</keyword>
<dbReference type="RefSeq" id="WP_126989114.1">
    <property type="nucleotide sequence ID" value="NZ_JTFC01000005.1"/>
</dbReference>
<evidence type="ECO:0000313" key="11">
    <source>
        <dbReference type="EMBL" id="RUS58348.1"/>
    </source>
</evidence>
<comment type="similarity">
    <text evidence="2 8">Belongs to the PTPS family. QueD subfamily.</text>
</comment>
<reference evidence="11 12" key="1">
    <citation type="submission" date="2014-11" db="EMBL/GenBank/DDBJ databases">
        <title>Genome sequence and analysis of novel Kurthia sp.</title>
        <authorList>
            <person name="Lawson J.N."/>
            <person name="Gonzalez J.E."/>
            <person name="Rinauldi L."/>
            <person name="Xuan Z."/>
            <person name="Firman A."/>
            <person name="Shaddox L."/>
            <person name="Trudeau A."/>
            <person name="Shah S."/>
            <person name="Reiman D."/>
        </authorList>
    </citation>
    <scope>NUCLEOTIDE SEQUENCE [LARGE SCALE GENOMIC DNA]</scope>
    <source>
        <strain evidence="11 12">3B1D</strain>
    </source>
</reference>
<evidence type="ECO:0000256" key="5">
    <source>
        <dbReference type="ARBA" id="ARBA00022833"/>
    </source>
</evidence>
<name>A0A433RYI8_9BACL</name>
<feature type="binding site" evidence="10">
    <location>
        <position position="41"/>
    </location>
    <ligand>
        <name>Zn(2+)</name>
        <dbReference type="ChEBI" id="CHEBI:29105"/>
    </ligand>
</feature>
<comment type="cofactor">
    <cofactor evidence="8 10">
        <name>Zn(2+)</name>
        <dbReference type="ChEBI" id="CHEBI:29105"/>
    </cofactor>
    <text evidence="8 10">Binds 1 zinc ion per subunit.</text>
</comment>
<comment type="caution">
    <text evidence="11">The sequence shown here is derived from an EMBL/GenBank/DDBJ whole genome shotgun (WGS) entry which is preliminary data.</text>
</comment>
<evidence type="ECO:0000256" key="2">
    <source>
        <dbReference type="ARBA" id="ARBA00008900"/>
    </source>
</evidence>
<dbReference type="PIRSF" id="PIRSF006113">
    <property type="entry name" value="PTP_synth"/>
    <property type="match status" value="1"/>
</dbReference>
<dbReference type="EC" id="4.-.-.-" evidence="8"/>
<dbReference type="PANTHER" id="PTHR12589">
    <property type="entry name" value="PYRUVOYL TETRAHYDROBIOPTERIN SYNTHASE"/>
    <property type="match status" value="1"/>
</dbReference>
<dbReference type="AlphaFoldDB" id="A0A433RYI8"/>
<evidence type="ECO:0000256" key="6">
    <source>
        <dbReference type="ARBA" id="ARBA00023239"/>
    </source>
</evidence>
<evidence type="ECO:0000256" key="4">
    <source>
        <dbReference type="ARBA" id="ARBA00022723"/>
    </source>
</evidence>
<dbReference type="GO" id="GO:0046872">
    <property type="term" value="F:metal ion binding"/>
    <property type="evidence" value="ECO:0007669"/>
    <property type="project" value="UniProtKB-KW"/>
</dbReference>
<dbReference type="OrthoDB" id="9804698at2"/>
<keyword evidence="5 8" id="KW-0862">Zinc</keyword>
<evidence type="ECO:0000256" key="7">
    <source>
        <dbReference type="ARBA" id="ARBA00048807"/>
    </source>
</evidence>
<dbReference type="InterPro" id="IPR007115">
    <property type="entry name" value="6-PTP_synth/QueD"/>
</dbReference>
<evidence type="ECO:0000256" key="1">
    <source>
        <dbReference type="ARBA" id="ARBA00005061"/>
    </source>
</evidence>
<proteinExistence type="inferred from homology"/>
<keyword evidence="12" id="KW-1185">Reference proteome</keyword>
<feature type="binding site" evidence="10">
    <location>
        <position position="27"/>
    </location>
    <ligand>
        <name>Zn(2+)</name>
        <dbReference type="ChEBI" id="CHEBI:29105"/>
    </ligand>
</feature>
<keyword evidence="4 8" id="KW-0479">Metal-binding</keyword>
<dbReference type="EMBL" id="JTFC01000005">
    <property type="protein sequence ID" value="RUS58348.1"/>
    <property type="molecule type" value="Genomic_DNA"/>
</dbReference>
<feature type="active site" description="Charge relay system" evidence="9">
    <location>
        <position position="126"/>
    </location>
</feature>
<dbReference type="InterPro" id="IPR038418">
    <property type="entry name" value="6-PTP_synth/QueD_sf"/>
</dbReference>
<evidence type="ECO:0000256" key="8">
    <source>
        <dbReference type="PIRNR" id="PIRNR006113"/>
    </source>
</evidence>
<accession>A0A433RYI8</accession>
<evidence type="ECO:0000256" key="3">
    <source>
        <dbReference type="ARBA" id="ARBA00018141"/>
    </source>
</evidence>
<evidence type="ECO:0000313" key="12">
    <source>
        <dbReference type="Proteomes" id="UP000288623"/>
    </source>
</evidence>
<sequence length="143" mass="16700">MLMQYYPHPQHDYSYELNKDMNFSAAHFIPDEQAGKCANMHGHTYVVNITIAGDTLDDTGFLVNFQKLKELVHKRYDHRILNDLEEFSGVNFPTTEVIAQVIWQRIENYLKTVPNQPSCLQILVRETPTSYVLYRPKKDENHG</sequence>
<dbReference type="GO" id="GO:0070497">
    <property type="term" value="F:6-carboxytetrahydropterin synthase activity"/>
    <property type="evidence" value="ECO:0007669"/>
    <property type="project" value="UniProtKB-EC"/>
</dbReference>
<comment type="catalytic activity">
    <reaction evidence="7 8">
        <text>7,8-dihydroneopterin 3'-triphosphate + H2O = 6-carboxy-5,6,7,8-tetrahydropterin + triphosphate + acetaldehyde + 2 H(+)</text>
        <dbReference type="Rhea" id="RHEA:27966"/>
        <dbReference type="ChEBI" id="CHEBI:15343"/>
        <dbReference type="ChEBI" id="CHEBI:15377"/>
        <dbReference type="ChEBI" id="CHEBI:15378"/>
        <dbReference type="ChEBI" id="CHEBI:18036"/>
        <dbReference type="ChEBI" id="CHEBI:58462"/>
        <dbReference type="ChEBI" id="CHEBI:61032"/>
        <dbReference type="EC" id="4.1.2.50"/>
    </reaction>
</comment>
<gene>
    <name evidence="11" type="ORF">QI30_01155</name>
</gene>